<feature type="transmembrane region" description="Helical" evidence="8">
    <location>
        <begin position="287"/>
        <end position="309"/>
    </location>
</feature>
<feature type="transmembrane region" description="Helical" evidence="8">
    <location>
        <begin position="368"/>
        <end position="387"/>
    </location>
</feature>
<evidence type="ECO:0000256" key="5">
    <source>
        <dbReference type="ARBA" id="ARBA00022692"/>
    </source>
</evidence>
<keyword evidence="7 8" id="KW-0472">Membrane</keyword>
<dbReference type="GO" id="GO:0009103">
    <property type="term" value="P:lipopolysaccharide biosynthetic process"/>
    <property type="evidence" value="ECO:0007669"/>
    <property type="project" value="UniProtKB-ARBA"/>
</dbReference>
<evidence type="ECO:0000256" key="6">
    <source>
        <dbReference type="ARBA" id="ARBA00022989"/>
    </source>
</evidence>
<dbReference type="GO" id="GO:0005886">
    <property type="term" value="C:plasma membrane"/>
    <property type="evidence" value="ECO:0007669"/>
    <property type="project" value="UniProtKB-SubCell"/>
</dbReference>
<evidence type="ECO:0000256" key="4">
    <source>
        <dbReference type="ARBA" id="ARBA00022679"/>
    </source>
</evidence>
<evidence type="ECO:0000313" key="11">
    <source>
        <dbReference type="Proteomes" id="UP000437131"/>
    </source>
</evidence>
<dbReference type="RefSeq" id="WP_155082583.1">
    <property type="nucleotide sequence ID" value="NZ_WMIA01000002.1"/>
</dbReference>
<evidence type="ECO:0000256" key="3">
    <source>
        <dbReference type="ARBA" id="ARBA00022676"/>
    </source>
</evidence>
<evidence type="ECO:0000256" key="2">
    <source>
        <dbReference type="ARBA" id="ARBA00022475"/>
    </source>
</evidence>
<evidence type="ECO:0000256" key="1">
    <source>
        <dbReference type="ARBA" id="ARBA00004651"/>
    </source>
</evidence>
<reference evidence="10 11" key="1">
    <citation type="submission" date="2019-11" db="EMBL/GenBank/DDBJ databases">
        <title>Isolation of a new High Light Tolerant Cyanobacteria.</title>
        <authorList>
            <person name="Dobson Z."/>
            <person name="Vaughn N."/>
            <person name="Vaughn M."/>
            <person name="Fromme P."/>
            <person name="Mazor Y."/>
        </authorList>
    </citation>
    <scope>NUCLEOTIDE SEQUENCE [LARGE SCALE GENOMIC DNA]</scope>
    <source>
        <strain evidence="10 11">0216</strain>
    </source>
</reference>
<dbReference type="PANTHER" id="PTHR33908">
    <property type="entry name" value="MANNOSYLTRANSFERASE YKCB-RELATED"/>
    <property type="match status" value="1"/>
</dbReference>
<dbReference type="Pfam" id="PF13231">
    <property type="entry name" value="PMT_2"/>
    <property type="match status" value="1"/>
</dbReference>
<feature type="transmembrane region" description="Helical" evidence="8">
    <location>
        <begin position="343"/>
        <end position="362"/>
    </location>
</feature>
<keyword evidence="4 10" id="KW-0808">Transferase</keyword>
<feature type="transmembrane region" description="Helical" evidence="8">
    <location>
        <begin position="185"/>
        <end position="218"/>
    </location>
</feature>
<comment type="caution">
    <text evidence="10">The sequence shown here is derived from an EMBL/GenBank/DDBJ whole genome shotgun (WGS) entry which is preliminary data.</text>
</comment>
<keyword evidence="6 8" id="KW-1133">Transmembrane helix</keyword>
<dbReference type="GO" id="GO:0016763">
    <property type="term" value="F:pentosyltransferase activity"/>
    <property type="evidence" value="ECO:0007669"/>
    <property type="project" value="TreeGrafter"/>
</dbReference>
<proteinExistence type="predicted"/>
<feature type="transmembrane region" description="Helical" evidence="8">
    <location>
        <begin position="394"/>
        <end position="412"/>
    </location>
</feature>
<keyword evidence="3" id="KW-0328">Glycosyltransferase</keyword>
<comment type="subcellular location">
    <subcellularLocation>
        <location evidence="1">Cell membrane</location>
        <topology evidence="1">Multi-pass membrane protein</topology>
    </subcellularLocation>
</comment>
<accession>A0A844GMB3</accession>
<keyword evidence="5 8" id="KW-0812">Transmembrane</keyword>
<feature type="transmembrane region" description="Helical" evidence="8">
    <location>
        <begin position="21"/>
        <end position="41"/>
    </location>
</feature>
<dbReference type="Proteomes" id="UP000437131">
    <property type="component" value="Unassembled WGS sequence"/>
</dbReference>
<evidence type="ECO:0000256" key="8">
    <source>
        <dbReference type="SAM" id="Phobius"/>
    </source>
</evidence>
<dbReference type="SUPFAM" id="SSF48452">
    <property type="entry name" value="TPR-like"/>
    <property type="match status" value="1"/>
</dbReference>
<dbReference type="InterPro" id="IPR050297">
    <property type="entry name" value="LipidA_mod_glycosyltrf_83"/>
</dbReference>
<feature type="transmembrane region" description="Helical" evidence="8">
    <location>
        <begin position="111"/>
        <end position="130"/>
    </location>
</feature>
<gene>
    <name evidence="10" type="ORF">GGC33_02095</name>
</gene>
<evidence type="ECO:0000256" key="7">
    <source>
        <dbReference type="ARBA" id="ARBA00023136"/>
    </source>
</evidence>
<organism evidence="10 11">
    <name type="scientific">Cyanobacterium aponinum 0216</name>
    <dbReference type="NCBI Taxonomy" id="2676140"/>
    <lineage>
        <taxon>Bacteria</taxon>
        <taxon>Bacillati</taxon>
        <taxon>Cyanobacteriota</taxon>
        <taxon>Cyanophyceae</taxon>
        <taxon>Oscillatoriophycideae</taxon>
        <taxon>Chroococcales</taxon>
        <taxon>Geminocystaceae</taxon>
        <taxon>Cyanobacterium</taxon>
    </lineage>
</organism>
<dbReference type="EMBL" id="WMIA01000002">
    <property type="protein sequence ID" value="MTF37724.1"/>
    <property type="molecule type" value="Genomic_DNA"/>
</dbReference>
<sequence>MALTTRVKLKGNKNSSLTRNQVIVSLLLIWLFSFGCDRIWFSLDNTIPAWDPSEYLNGVTVYQDALRNPRWFDGAWWREFWLLSNKVPPLMYIITSPFFMILGGSVDHGNLVLSLFNLILLISLFLLGRLFFNDKIALFACILIQLIPSLYYYRLEFLLDFPLTVIIIFSFTCFSYWYFNHGKYSWWLSILSGISFGLGVLLKQTFAFFLFIPIIYSFFNLIFLRQWQKIAQLLISFICAIITFYPWYRTNWLLIFTSGKRATIDSAIIEGDPPLNTLKAWTFYGEILPYLLSWVVTLFALFGLVYIVVKYFSLKSSKYKNIWLFLASNFYQNQRHQKETIKVTIWLGVYLISGYLLSSLNMNKDIRYILPLIPVLALIISALIYSYQGKGKEIIKIVLVFISVILMIFNYFPLGGNWLTAKLSPKMQNFPYMGEPWATPEIIPTVIETTPYLRANIGVLPSTPEINQHNISFYGSIPRFKVFGRQVGTNEKFIPQDINSMDWFLTKTGYQGSIPDSQTIIVNQVENNGQFTLVKNWSLPDDSQLKLYYKKLPNNEVKPLNTHNSKLNLVEINIPPIFKQGAKIPVSYQWSGSWDNLVKGILILDWQSVTNPQQKWTHDHALVMGNLHSLNIDNFDSSKDFLITENTAMFVPNNMPDGDYILKATYLDKKNGESYPLSLPKIVVKVAQNSPFIATDRELDLISQLRIFAPNLSQGIEGLDPVFAEVGRINQYDPTQDYLKVAQKAMEYRLQQEENINYLYTLLLAQVLQQNVKGAIASAQELVTINPDNAFNHAYLSFLYLYDWRGKEGEKALKPALELQPEVKEFQYLEGISALMQGNLLKAWQIYQNIVS</sequence>
<dbReference type="AlphaFoldDB" id="A0A844GMB3"/>
<dbReference type="PANTHER" id="PTHR33908:SF11">
    <property type="entry name" value="MEMBRANE PROTEIN"/>
    <property type="match status" value="1"/>
</dbReference>
<dbReference type="InterPro" id="IPR038731">
    <property type="entry name" value="RgtA/B/C-like"/>
</dbReference>
<feature type="transmembrane region" description="Helical" evidence="8">
    <location>
        <begin position="160"/>
        <end position="179"/>
    </location>
</feature>
<name>A0A844GMB3_9CHRO</name>
<feature type="transmembrane region" description="Helical" evidence="8">
    <location>
        <begin position="230"/>
        <end position="248"/>
    </location>
</feature>
<feature type="domain" description="Glycosyltransferase RgtA/B/C/D-like" evidence="9">
    <location>
        <begin position="87"/>
        <end position="246"/>
    </location>
</feature>
<protein>
    <submittedName>
        <fullName evidence="10">Phospholipid carrier-dependent glycosyltransferase</fullName>
    </submittedName>
</protein>
<dbReference type="InterPro" id="IPR011990">
    <property type="entry name" value="TPR-like_helical_dom_sf"/>
</dbReference>
<evidence type="ECO:0000259" key="9">
    <source>
        <dbReference type="Pfam" id="PF13231"/>
    </source>
</evidence>
<evidence type="ECO:0000313" key="10">
    <source>
        <dbReference type="EMBL" id="MTF37724.1"/>
    </source>
</evidence>
<feature type="transmembrane region" description="Helical" evidence="8">
    <location>
        <begin position="136"/>
        <end position="153"/>
    </location>
</feature>
<dbReference type="Gene3D" id="1.25.40.10">
    <property type="entry name" value="Tetratricopeptide repeat domain"/>
    <property type="match status" value="1"/>
</dbReference>
<keyword evidence="2" id="KW-1003">Cell membrane</keyword>